<dbReference type="RefSeq" id="WP_006369120.1">
    <property type="nucleotide sequence ID" value="NZ_CP073075.1"/>
</dbReference>
<accession>A0A846WIZ1</accession>
<dbReference type="InterPro" id="IPR005119">
    <property type="entry name" value="LysR_subst-bd"/>
</dbReference>
<evidence type="ECO:0000256" key="1">
    <source>
        <dbReference type="ARBA" id="ARBA00009437"/>
    </source>
</evidence>
<evidence type="ECO:0000256" key="5">
    <source>
        <dbReference type="ARBA" id="ARBA00023163"/>
    </source>
</evidence>
<feature type="domain" description="HTH lysR-type" evidence="6">
    <location>
        <begin position="1"/>
        <end position="58"/>
    </location>
</feature>
<dbReference type="InterPro" id="IPR036388">
    <property type="entry name" value="WH-like_DNA-bd_sf"/>
</dbReference>
<proteinExistence type="inferred from homology"/>
<dbReference type="SUPFAM" id="SSF53850">
    <property type="entry name" value="Periplasmic binding protein-like II"/>
    <property type="match status" value="1"/>
</dbReference>
<dbReference type="InterPro" id="IPR000847">
    <property type="entry name" value="LysR_HTH_N"/>
</dbReference>
<evidence type="ECO:0000256" key="4">
    <source>
        <dbReference type="ARBA" id="ARBA00023159"/>
    </source>
</evidence>
<dbReference type="GO" id="GO:0003700">
    <property type="term" value="F:DNA-binding transcription factor activity"/>
    <property type="evidence" value="ECO:0007669"/>
    <property type="project" value="InterPro"/>
</dbReference>
<dbReference type="PANTHER" id="PTHR30346">
    <property type="entry name" value="TRANSCRIPTIONAL DUAL REGULATOR HCAR-RELATED"/>
    <property type="match status" value="1"/>
</dbReference>
<dbReference type="Proteomes" id="UP000563898">
    <property type="component" value="Unassembled WGS sequence"/>
</dbReference>
<keyword evidence="4" id="KW-0010">Activator</keyword>
<sequence>MVHDEIEWFITIAEAENLTAAGERLAVSQPTLSRFVGRLEREVGVALFDRHGRRLALNAYGRVYLERARRAHAQLDAARREIDDMRRPTRGVVRLAFLHSFGISLVPQLIRAFRERNPGAGFTLAQDSVATVVEHIETGDADLAIVAPRPMRTDMAWQPIAQQNLALVVPRGHRFAGRTSIGLAEAADEEFIVMQHGFGMRRIFDELCASADITPTITFESAELATIAGLVGAGLGVGVVPVDDANRVADVVFVPLAGETREIGLTWFRPRPLPVAAERFRVFVGEFAAGGAESAAGQ</sequence>
<name>A0A846WIZ1_9ACTN</name>
<reference evidence="7 8" key="1">
    <citation type="submission" date="2020-04" db="EMBL/GenBank/DDBJ databases">
        <title>MicrobeNet Type strains.</title>
        <authorList>
            <person name="Nicholson A.C."/>
        </authorList>
    </citation>
    <scope>NUCLEOTIDE SEQUENCE [LARGE SCALE GENOMIC DNA]</scope>
    <source>
        <strain evidence="7 8">ATCC BAA-14</strain>
    </source>
</reference>
<comment type="similarity">
    <text evidence="1">Belongs to the LysR transcriptional regulatory family.</text>
</comment>
<evidence type="ECO:0000259" key="6">
    <source>
        <dbReference type="PROSITE" id="PS50931"/>
    </source>
</evidence>
<dbReference type="Pfam" id="PF00126">
    <property type="entry name" value="HTH_1"/>
    <property type="match status" value="1"/>
</dbReference>
<dbReference type="GO" id="GO:0003677">
    <property type="term" value="F:DNA binding"/>
    <property type="evidence" value="ECO:0007669"/>
    <property type="project" value="UniProtKB-KW"/>
</dbReference>
<dbReference type="GeneID" id="90157408"/>
<dbReference type="SUPFAM" id="SSF46785">
    <property type="entry name" value="Winged helix' DNA-binding domain"/>
    <property type="match status" value="1"/>
</dbReference>
<dbReference type="PANTHER" id="PTHR30346:SF28">
    <property type="entry name" value="HTH-TYPE TRANSCRIPTIONAL REGULATOR CYNR"/>
    <property type="match status" value="1"/>
</dbReference>
<dbReference type="InterPro" id="IPR036390">
    <property type="entry name" value="WH_DNA-bd_sf"/>
</dbReference>
<evidence type="ECO:0000313" key="8">
    <source>
        <dbReference type="Proteomes" id="UP000563898"/>
    </source>
</evidence>
<evidence type="ECO:0000313" key="7">
    <source>
        <dbReference type="EMBL" id="NKY00996.1"/>
    </source>
</evidence>
<dbReference type="PROSITE" id="PS50931">
    <property type="entry name" value="HTH_LYSR"/>
    <property type="match status" value="1"/>
</dbReference>
<keyword evidence="5" id="KW-0804">Transcription</keyword>
<dbReference type="FunFam" id="1.10.10.10:FF:000001">
    <property type="entry name" value="LysR family transcriptional regulator"/>
    <property type="match status" value="1"/>
</dbReference>
<dbReference type="OMA" id="PVLQKFC"/>
<protein>
    <submittedName>
        <fullName evidence="7">LysR family transcriptional regulator</fullName>
    </submittedName>
</protein>
<gene>
    <name evidence="7" type="ORF">HGA05_05370</name>
</gene>
<dbReference type="AlphaFoldDB" id="A0A846WIZ1"/>
<keyword evidence="3" id="KW-0238">DNA-binding</keyword>
<dbReference type="GO" id="GO:0032993">
    <property type="term" value="C:protein-DNA complex"/>
    <property type="evidence" value="ECO:0007669"/>
    <property type="project" value="TreeGrafter"/>
</dbReference>
<evidence type="ECO:0000256" key="3">
    <source>
        <dbReference type="ARBA" id="ARBA00023125"/>
    </source>
</evidence>
<dbReference type="EMBL" id="JAAXPC010000002">
    <property type="protein sequence ID" value="NKY00996.1"/>
    <property type="molecule type" value="Genomic_DNA"/>
</dbReference>
<dbReference type="PRINTS" id="PR00039">
    <property type="entry name" value="HTHLYSR"/>
</dbReference>
<dbReference type="Gene3D" id="3.40.190.290">
    <property type="match status" value="1"/>
</dbReference>
<keyword evidence="2" id="KW-0805">Transcription regulation</keyword>
<evidence type="ECO:0000256" key="2">
    <source>
        <dbReference type="ARBA" id="ARBA00023015"/>
    </source>
</evidence>
<comment type="caution">
    <text evidence="7">The sequence shown here is derived from an EMBL/GenBank/DDBJ whole genome shotgun (WGS) entry which is preliminary data.</text>
</comment>
<dbReference type="Gene3D" id="1.10.10.10">
    <property type="entry name" value="Winged helix-like DNA-binding domain superfamily/Winged helix DNA-binding domain"/>
    <property type="match status" value="1"/>
</dbReference>
<dbReference type="Pfam" id="PF03466">
    <property type="entry name" value="LysR_substrate"/>
    <property type="match status" value="1"/>
</dbReference>
<organism evidence="7 8">
    <name type="scientific">Gordonia polyisoprenivorans</name>
    <dbReference type="NCBI Taxonomy" id="84595"/>
    <lineage>
        <taxon>Bacteria</taxon>
        <taxon>Bacillati</taxon>
        <taxon>Actinomycetota</taxon>
        <taxon>Actinomycetes</taxon>
        <taxon>Mycobacteriales</taxon>
        <taxon>Gordoniaceae</taxon>
        <taxon>Gordonia</taxon>
    </lineage>
</organism>